<evidence type="ECO:0000259" key="9">
    <source>
        <dbReference type="Pfam" id="PF02771"/>
    </source>
</evidence>
<dbReference type="Gene3D" id="1.10.540.10">
    <property type="entry name" value="Acyl-CoA dehydrogenase/oxidase, N-terminal domain"/>
    <property type="match status" value="1"/>
</dbReference>
<dbReference type="SUPFAM" id="SSF56645">
    <property type="entry name" value="Acyl-CoA dehydrogenase NM domain-like"/>
    <property type="match status" value="1"/>
</dbReference>
<dbReference type="InterPro" id="IPR013786">
    <property type="entry name" value="AcylCoA_DH/ox_N"/>
</dbReference>
<dbReference type="InterPro" id="IPR037069">
    <property type="entry name" value="AcylCoA_DH/ox_N_sf"/>
</dbReference>
<evidence type="ECO:0000259" key="7">
    <source>
        <dbReference type="Pfam" id="PF00441"/>
    </source>
</evidence>
<comment type="cofactor">
    <cofactor evidence="1 6">
        <name>FAD</name>
        <dbReference type="ChEBI" id="CHEBI:57692"/>
    </cofactor>
</comment>
<proteinExistence type="inferred from homology"/>
<organism evidence="10 11">
    <name type="scientific">Actinomadura rugatobispora</name>
    <dbReference type="NCBI Taxonomy" id="1994"/>
    <lineage>
        <taxon>Bacteria</taxon>
        <taxon>Bacillati</taxon>
        <taxon>Actinomycetota</taxon>
        <taxon>Actinomycetes</taxon>
        <taxon>Streptosporangiales</taxon>
        <taxon>Thermomonosporaceae</taxon>
        <taxon>Actinomadura</taxon>
    </lineage>
</organism>
<feature type="domain" description="Acyl-CoA oxidase/dehydrogenase middle" evidence="8">
    <location>
        <begin position="124"/>
        <end position="196"/>
    </location>
</feature>
<sequence length="375" mass="39695">MNLAFTQEQDELRRTVRDFFDKTSPEAEVRRLMDTEEGFDPDVWRRLAGELGLAGLAVPEEYGGAGCGFVEVGILLEEAGRALLCAPVLSTVVLAASTLLGLDDEEACREYLPGIAAGSTVATLALTEPSGRWDAGGVTATAVRGTRGWTLDGTKSFVLDGGTASLLLVAARTDAGISVFAVDGEAPGVRREPQATLDQTRKQAAITFDSTPARLVGEEGRAWPVLERVLDLAAVAVAAEQAGGAARVLEMAVEYAKTRVQFGRPIGSFQAVKHKLADMHIGVESARSAAYHGMWAAAGSPPDLPEAADLAKSCCGDAFVGAAAENVHIHGGIGVTWEHPAHLYLKRAHSSQVLFGHAADHRRRLVQRLLARPDA</sequence>
<reference evidence="11" key="1">
    <citation type="journal article" date="2019" name="Int. J. Syst. Evol. Microbiol.">
        <title>The Global Catalogue of Microorganisms (GCM) 10K type strain sequencing project: providing services to taxonomists for standard genome sequencing and annotation.</title>
        <authorList>
            <consortium name="The Broad Institute Genomics Platform"/>
            <consortium name="The Broad Institute Genome Sequencing Center for Infectious Disease"/>
            <person name="Wu L."/>
            <person name="Ma J."/>
        </authorList>
    </citation>
    <scope>NUCLEOTIDE SEQUENCE [LARGE SCALE GENOMIC DNA]</scope>
    <source>
        <strain evidence="11">KCTC 42087</strain>
    </source>
</reference>
<dbReference type="EMBL" id="JBHSON010000030">
    <property type="protein sequence ID" value="MFC5748330.1"/>
    <property type="molecule type" value="Genomic_DNA"/>
</dbReference>
<dbReference type="InterPro" id="IPR046373">
    <property type="entry name" value="Acyl-CoA_Oxase/DH_mid-dom_sf"/>
</dbReference>
<dbReference type="CDD" id="cd00567">
    <property type="entry name" value="ACAD"/>
    <property type="match status" value="1"/>
</dbReference>
<dbReference type="InterPro" id="IPR009100">
    <property type="entry name" value="AcylCoA_DH/oxidase_NM_dom_sf"/>
</dbReference>
<evidence type="ECO:0000256" key="2">
    <source>
        <dbReference type="ARBA" id="ARBA00009347"/>
    </source>
</evidence>
<dbReference type="InterPro" id="IPR009075">
    <property type="entry name" value="AcylCo_DH/oxidase_C"/>
</dbReference>
<keyword evidence="3 6" id="KW-0285">Flavoprotein</keyword>
<dbReference type="GO" id="GO:0016491">
    <property type="term" value="F:oxidoreductase activity"/>
    <property type="evidence" value="ECO:0007669"/>
    <property type="project" value="UniProtKB-KW"/>
</dbReference>
<comment type="caution">
    <text evidence="10">The sequence shown here is derived from an EMBL/GenBank/DDBJ whole genome shotgun (WGS) entry which is preliminary data.</text>
</comment>
<dbReference type="Pfam" id="PF00441">
    <property type="entry name" value="Acyl-CoA_dh_1"/>
    <property type="match status" value="1"/>
</dbReference>
<dbReference type="Proteomes" id="UP001596074">
    <property type="component" value="Unassembled WGS sequence"/>
</dbReference>
<keyword evidence="5 6" id="KW-0560">Oxidoreductase</keyword>
<dbReference type="Gene3D" id="2.40.110.10">
    <property type="entry name" value="Butyryl-CoA Dehydrogenase, subunit A, domain 2"/>
    <property type="match status" value="1"/>
</dbReference>
<dbReference type="RefSeq" id="WP_378283985.1">
    <property type="nucleotide sequence ID" value="NZ_JBHSON010000030.1"/>
</dbReference>
<gene>
    <name evidence="10" type="ORF">ACFPZN_22125</name>
</gene>
<dbReference type="EC" id="1.-.-.-" evidence="10"/>
<evidence type="ECO:0000256" key="4">
    <source>
        <dbReference type="ARBA" id="ARBA00022827"/>
    </source>
</evidence>
<dbReference type="PANTHER" id="PTHR43884:SF20">
    <property type="entry name" value="ACYL-COA DEHYDROGENASE FADE28"/>
    <property type="match status" value="1"/>
</dbReference>
<dbReference type="InterPro" id="IPR036250">
    <property type="entry name" value="AcylCo_DH-like_C"/>
</dbReference>
<evidence type="ECO:0000256" key="3">
    <source>
        <dbReference type="ARBA" id="ARBA00022630"/>
    </source>
</evidence>
<keyword evidence="11" id="KW-1185">Reference proteome</keyword>
<keyword evidence="4 6" id="KW-0274">FAD</keyword>
<dbReference type="Gene3D" id="1.20.140.10">
    <property type="entry name" value="Butyryl-CoA Dehydrogenase, subunit A, domain 3"/>
    <property type="match status" value="1"/>
</dbReference>
<evidence type="ECO:0000259" key="8">
    <source>
        <dbReference type="Pfam" id="PF02770"/>
    </source>
</evidence>
<evidence type="ECO:0000313" key="10">
    <source>
        <dbReference type="EMBL" id="MFC5748330.1"/>
    </source>
</evidence>
<feature type="domain" description="Acyl-CoA dehydrogenase/oxidase C-terminal" evidence="7">
    <location>
        <begin position="223"/>
        <end position="369"/>
    </location>
</feature>
<dbReference type="Pfam" id="PF02770">
    <property type="entry name" value="Acyl-CoA_dh_M"/>
    <property type="match status" value="1"/>
</dbReference>
<comment type="similarity">
    <text evidence="2 6">Belongs to the acyl-CoA dehydrogenase family.</text>
</comment>
<evidence type="ECO:0000256" key="5">
    <source>
        <dbReference type="ARBA" id="ARBA00023002"/>
    </source>
</evidence>
<evidence type="ECO:0000313" key="11">
    <source>
        <dbReference type="Proteomes" id="UP001596074"/>
    </source>
</evidence>
<evidence type="ECO:0000256" key="6">
    <source>
        <dbReference type="RuleBase" id="RU362125"/>
    </source>
</evidence>
<dbReference type="SUPFAM" id="SSF47203">
    <property type="entry name" value="Acyl-CoA dehydrogenase C-terminal domain-like"/>
    <property type="match status" value="1"/>
</dbReference>
<accession>A0ABW0ZYE0</accession>
<name>A0ABW0ZYE0_9ACTN</name>
<evidence type="ECO:0000256" key="1">
    <source>
        <dbReference type="ARBA" id="ARBA00001974"/>
    </source>
</evidence>
<dbReference type="InterPro" id="IPR006091">
    <property type="entry name" value="Acyl-CoA_Oxase/DH_mid-dom"/>
</dbReference>
<protein>
    <submittedName>
        <fullName evidence="10">Acyl-CoA dehydrogenase family protein</fullName>
        <ecNumber evidence="10">1.-.-.-</ecNumber>
    </submittedName>
</protein>
<dbReference type="PANTHER" id="PTHR43884">
    <property type="entry name" value="ACYL-COA DEHYDROGENASE"/>
    <property type="match status" value="1"/>
</dbReference>
<dbReference type="Pfam" id="PF02771">
    <property type="entry name" value="Acyl-CoA_dh_N"/>
    <property type="match status" value="1"/>
</dbReference>
<feature type="domain" description="Acyl-CoA dehydrogenase/oxidase N-terminal" evidence="9">
    <location>
        <begin position="6"/>
        <end position="118"/>
    </location>
</feature>